<sequence>MFYLTLFSSTQVTSKYNNGDEKEVTIFPSTAEKKIICWMPYWNYLVIQEKVETKRISKLHLNPEYPAAHRRTKKCRARTGTRYKTQPITFDEIKEVDEENIEPESQKENLRGQFQAFSRSMDGLVPKVPQQQGDSTTTPTNSSTPPLPPHTKSCLKKRPQVISPLAREPGPKPRRERSASTTEASTQTFFTDLDKGSSSVMFVTDTTNMDNHSDTNVEGHMT</sequence>
<evidence type="ECO:0000256" key="1">
    <source>
        <dbReference type="SAM" id="MobiDB-lite"/>
    </source>
</evidence>
<feature type="region of interest" description="Disordered" evidence="1">
    <location>
        <begin position="125"/>
        <end position="191"/>
    </location>
</feature>
<dbReference type="OrthoDB" id="6156669at2759"/>
<dbReference type="AlphaFoldDB" id="A0A812CMW7"/>
<reference evidence="2" key="1">
    <citation type="submission" date="2021-01" db="EMBL/GenBank/DDBJ databases">
        <authorList>
            <person name="Li R."/>
            <person name="Bekaert M."/>
        </authorList>
    </citation>
    <scope>NUCLEOTIDE SEQUENCE</scope>
    <source>
        <strain evidence="2">Farmed</strain>
    </source>
</reference>
<keyword evidence="3" id="KW-1185">Reference proteome</keyword>
<evidence type="ECO:0000313" key="3">
    <source>
        <dbReference type="Proteomes" id="UP000597762"/>
    </source>
</evidence>
<feature type="compositionally biased region" description="Polar residues" evidence="1">
    <location>
        <begin position="179"/>
        <end position="191"/>
    </location>
</feature>
<dbReference type="InterPro" id="IPR031521">
    <property type="entry name" value="DUF4695"/>
</dbReference>
<feature type="compositionally biased region" description="Low complexity" evidence="1">
    <location>
        <begin position="135"/>
        <end position="144"/>
    </location>
</feature>
<organism evidence="2 3">
    <name type="scientific">Acanthosepion pharaonis</name>
    <name type="common">Pharaoh cuttlefish</name>
    <name type="synonym">Sepia pharaonis</name>
    <dbReference type="NCBI Taxonomy" id="158019"/>
    <lineage>
        <taxon>Eukaryota</taxon>
        <taxon>Metazoa</taxon>
        <taxon>Spiralia</taxon>
        <taxon>Lophotrochozoa</taxon>
        <taxon>Mollusca</taxon>
        <taxon>Cephalopoda</taxon>
        <taxon>Coleoidea</taxon>
        <taxon>Decapodiformes</taxon>
        <taxon>Sepiida</taxon>
        <taxon>Sepiina</taxon>
        <taxon>Sepiidae</taxon>
        <taxon>Acanthosepion</taxon>
    </lineage>
</organism>
<comment type="caution">
    <text evidence="2">The sequence shown here is derived from an EMBL/GenBank/DDBJ whole genome shotgun (WGS) entry which is preliminary data.</text>
</comment>
<name>A0A812CMW7_ACAPH</name>
<gene>
    <name evidence="2" type="ORF">SPHA_36976</name>
</gene>
<protein>
    <submittedName>
        <fullName evidence="2">Uncharacterized protein</fullName>
    </submittedName>
</protein>
<feature type="compositionally biased region" description="Basic and acidic residues" evidence="1">
    <location>
        <begin position="169"/>
        <end position="178"/>
    </location>
</feature>
<proteinExistence type="predicted"/>
<dbReference type="EMBL" id="CAHIKZ030001634">
    <property type="protein sequence ID" value="CAE1270254.1"/>
    <property type="molecule type" value="Genomic_DNA"/>
</dbReference>
<evidence type="ECO:0000313" key="2">
    <source>
        <dbReference type="EMBL" id="CAE1270254.1"/>
    </source>
</evidence>
<accession>A0A812CMW7</accession>
<dbReference type="Proteomes" id="UP000597762">
    <property type="component" value="Unassembled WGS sequence"/>
</dbReference>
<dbReference type="Pfam" id="PF15766">
    <property type="entry name" value="DUF4695"/>
    <property type="match status" value="1"/>
</dbReference>